<sequence length="628" mass="67089">MRPPLLAASAANGEFPAGRGGRGRGRRGSNGGRDGGRSTPQPWDDSPRGVIRKLSKFSNLSPSQADQWVEAALSLLSSGVSEDAEAVLEALGRDDSGVRAYLEDLLERATGEKASELRLHQCLRQLLGMLSVITHDALCGHLTTKTAWLGRIYVAVKQSACLDNMAAGMARLLEGFPSQPPVPSAAGGQGYAGRSGGAQQYQVTSWVEVARVLAALVRELLRRFQALDDRDALREPGEAVLRVAERMLEVGCGSDGGGSGAGGGAKASRVRRDIRNARAALNILPGSGAPSSSAAAVAPKPAAIGPASLPGTLRPLGARHDNDHEDFTRIQIVPTLDELLCPEPPYLPPNRADWVPEHLRTRPAVFARLDSLFRLMRHDAIAPLSSALQNFIAEGGPSAITRVAAGPGRKGSTDARQSALFAYRDVRLEGLGNDFIMVTVQPPSHVTSVKEWWDASKRLVVGTLVALVWEQEVQVAPESTAGRAEQRRGAQQELQLVVGEVLQRPADIGKNGRPRVGIRVTGRQEHLLRQLVTGVASGGGEVMLVQDKNSFFAYRPILAALQAMANDPLPLAEHLLPSCRPAGVERTKPEPPAYDDAHYDLSSLADPSKLDGMGDLEAARRDPAVTWH</sequence>
<dbReference type="Proteomes" id="UP000075714">
    <property type="component" value="Unassembled WGS sequence"/>
</dbReference>
<accession>A0A150H095</accession>
<evidence type="ECO:0000313" key="3">
    <source>
        <dbReference type="Proteomes" id="UP000075714"/>
    </source>
</evidence>
<evidence type="ECO:0000313" key="2">
    <source>
        <dbReference type="EMBL" id="KXZ55298.1"/>
    </source>
</evidence>
<comment type="caution">
    <text evidence="2">The sequence shown here is derived from an EMBL/GenBank/DDBJ whole genome shotgun (WGS) entry which is preliminary data.</text>
</comment>
<dbReference type="OrthoDB" id="46073at2759"/>
<name>A0A150H095_GONPE</name>
<feature type="region of interest" description="Disordered" evidence="1">
    <location>
        <begin position="1"/>
        <end position="48"/>
    </location>
</feature>
<organism evidence="2 3">
    <name type="scientific">Gonium pectorale</name>
    <name type="common">Green alga</name>
    <dbReference type="NCBI Taxonomy" id="33097"/>
    <lineage>
        <taxon>Eukaryota</taxon>
        <taxon>Viridiplantae</taxon>
        <taxon>Chlorophyta</taxon>
        <taxon>core chlorophytes</taxon>
        <taxon>Chlorophyceae</taxon>
        <taxon>CS clade</taxon>
        <taxon>Chlamydomonadales</taxon>
        <taxon>Volvocaceae</taxon>
        <taxon>Gonium</taxon>
    </lineage>
</organism>
<proteinExistence type="predicted"/>
<gene>
    <name evidence="2" type="ORF">GPECTOR_3g433</name>
</gene>
<dbReference type="AlphaFoldDB" id="A0A150H095"/>
<protein>
    <submittedName>
        <fullName evidence="2">Uncharacterized protein</fullName>
    </submittedName>
</protein>
<reference evidence="3" key="1">
    <citation type="journal article" date="2016" name="Nat. Commun.">
        <title>The Gonium pectorale genome demonstrates co-option of cell cycle regulation during the evolution of multicellularity.</title>
        <authorList>
            <person name="Hanschen E.R."/>
            <person name="Marriage T.N."/>
            <person name="Ferris P.J."/>
            <person name="Hamaji T."/>
            <person name="Toyoda A."/>
            <person name="Fujiyama A."/>
            <person name="Neme R."/>
            <person name="Noguchi H."/>
            <person name="Minakuchi Y."/>
            <person name="Suzuki M."/>
            <person name="Kawai-Toyooka H."/>
            <person name="Smith D.R."/>
            <person name="Sparks H."/>
            <person name="Anderson J."/>
            <person name="Bakaric R."/>
            <person name="Luria V."/>
            <person name="Karger A."/>
            <person name="Kirschner M.W."/>
            <person name="Durand P.M."/>
            <person name="Michod R.E."/>
            <person name="Nozaki H."/>
            <person name="Olson B.J."/>
        </authorList>
    </citation>
    <scope>NUCLEOTIDE SEQUENCE [LARGE SCALE GENOMIC DNA]</scope>
    <source>
        <strain evidence="3">NIES-2863</strain>
    </source>
</reference>
<keyword evidence="3" id="KW-1185">Reference proteome</keyword>
<evidence type="ECO:0000256" key="1">
    <source>
        <dbReference type="SAM" id="MobiDB-lite"/>
    </source>
</evidence>
<dbReference type="EMBL" id="LSYV01000004">
    <property type="protein sequence ID" value="KXZ55298.1"/>
    <property type="molecule type" value="Genomic_DNA"/>
</dbReference>